<organism evidence="3 4">
    <name type="scientific">Cereibacter sphaeroides</name>
    <name type="common">Rhodobacter sphaeroides</name>
    <dbReference type="NCBI Taxonomy" id="1063"/>
    <lineage>
        <taxon>Bacteria</taxon>
        <taxon>Pseudomonadati</taxon>
        <taxon>Pseudomonadota</taxon>
        <taxon>Alphaproteobacteria</taxon>
        <taxon>Rhodobacterales</taxon>
        <taxon>Paracoccaceae</taxon>
        <taxon>Cereibacter</taxon>
    </lineage>
</organism>
<dbReference type="GO" id="GO:0004175">
    <property type="term" value="F:endopeptidase activity"/>
    <property type="evidence" value="ECO:0007669"/>
    <property type="project" value="UniProtKB-ARBA"/>
</dbReference>
<keyword evidence="1" id="KW-0812">Transmembrane</keyword>
<accession>A0A2W5TJW0</accession>
<evidence type="ECO:0000256" key="1">
    <source>
        <dbReference type="SAM" id="Phobius"/>
    </source>
</evidence>
<dbReference type="GO" id="GO:0080120">
    <property type="term" value="P:CAAX-box protein maturation"/>
    <property type="evidence" value="ECO:0007669"/>
    <property type="project" value="UniProtKB-ARBA"/>
</dbReference>
<reference evidence="3 4" key="1">
    <citation type="submission" date="2017-08" db="EMBL/GenBank/DDBJ databases">
        <title>Infants hospitalized years apart are colonized by the same room-sourced microbial strains.</title>
        <authorList>
            <person name="Brooks B."/>
            <person name="Olm M.R."/>
            <person name="Firek B.A."/>
            <person name="Baker R."/>
            <person name="Thomas B.C."/>
            <person name="Morowitz M.J."/>
            <person name="Banfield J.F."/>
        </authorList>
    </citation>
    <scope>NUCLEOTIDE SEQUENCE [LARGE SCALE GENOMIC DNA]</scope>
    <source>
        <strain evidence="3">S2_003_000_R2_11</strain>
    </source>
</reference>
<comment type="caution">
    <text evidence="3">The sequence shown here is derived from an EMBL/GenBank/DDBJ whole genome shotgun (WGS) entry which is preliminary data.</text>
</comment>
<protein>
    <submittedName>
        <fullName evidence="3">CPBP family intramembrane metalloprotease</fullName>
    </submittedName>
</protein>
<dbReference type="EMBL" id="QFQS01000005">
    <property type="protein sequence ID" value="PZQ95967.1"/>
    <property type="molecule type" value="Genomic_DNA"/>
</dbReference>
<feature type="transmembrane region" description="Helical" evidence="1">
    <location>
        <begin position="36"/>
        <end position="52"/>
    </location>
</feature>
<feature type="transmembrane region" description="Helical" evidence="1">
    <location>
        <begin position="188"/>
        <end position="210"/>
    </location>
</feature>
<dbReference type="GO" id="GO:0008237">
    <property type="term" value="F:metallopeptidase activity"/>
    <property type="evidence" value="ECO:0007669"/>
    <property type="project" value="UniProtKB-KW"/>
</dbReference>
<name>A0A2W5TJW0_CERSP</name>
<evidence type="ECO:0000259" key="2">
    <source>
        <dbReference type="Pfam" id="PF02517"/>
    </source>
</evidence>
<dbReference type="Pfam" id="PF02517">
    <property type="entry name" value="Rce1-like"/>
    <property type="match status" value="1"/>
</dbReference>
<feature type="transmembrane region" description="Helical" evidence="1">
    <location>
        <begin position="72"/>
        <end position="94"/>
    </location>
</feature>
<dbReference type="Proteomes" id="UP000248975">
    <property type="component" value="Unassembled WGS sequence"/>
</dbReference>
<evidence type="ECO:0000313" key="4">
    <source>
        <dbReference type="Proteomes" id="UP000248975"/>
    </source>
</evidence>
<gene>
    <name evidence="3" type="ORF">DI533_17615</name>
</gene>
<feature type="domain" description="CAAX prenyl protease 2/Lysostaphin resistance protein A-like" evidence="2">
    <location>
        <begin position="109"/>
        <end position="196"/>
    </location>
</feature>
<feature type="transmembrane region" description="Helical" evidence="1">
    <location>
        <begin position="106"/>
        <end position="127"/>
    </location>
</feature>
<keyword evidence="3" id="KW-0645">Protease</keyword>
<keyword evidence="1" id="KW-1133">Transmembrane helix</keyword>
<evidence type="ECO:0000313" key="3">
    <source>
        <dbReference type="EMBL" id="PZQ95967.1"/>
    </source>
</evidence>
<keyword evidence="3" id="KW-0482">Metalloprotease</keyword>
<feature type="transmembrane region" description="Helical" evidence="1">
    <location>
        <begin position="163"/>
        <end position="181"/>
    </location>
</feature>
<dbReference type="AlphaFoldDB" id="A0A2W5TJW0"/>
<dbReference type="InterPro" id="IPR003675">
    <property type="entry name" value="Rce1/LyrA-like_dom"/>
</dbReference>
<keyword evidence="1" id="KW-0472">Membrane</keyword>
<dbReference type="GO" id="GO:0006508">
    <property type="term" value="P:proteolysis"/>
    <property type="evidence" value="ECO:0007669"/>
    <property type="project" value="UniProtKB-KW"/>
</dbReference>
<feature type="transmembrane region" description="Helical" evidence="1">
    <location>
        <begin position="12"/>
        <end position="30"/>
    </location>
</feature>
<keyword evidence="3" id="KW-0378">Hydrolase</keyword>
<sequence length="218" mass="24174">MSFAEIRAHRGVLWAEFVGLFLIVPVAVAIFLPPNAMLPVLFSFTALGAWLLQRTPGFDWSDLKRGWDQVRLLPVLGFAVITLIVSLGVVYLTAPDAAFGLVRHQPYLLLLIVLIYPILSALPQEVIFRPLFFRRYGRILPAGATMGMNAAVFSFAHLMYWSAVVAVMTFFGGLVFGWAYARRGSFPLAVVMHAVAGWVLFTAGLGVYFYSGNVQRPF</sequence>
<proteinExistence type="predicted"/>